<evidence type="ECO:0000313" key="3">
    <source>
        <dbReference type="Proteomes" id="UP000285456"/>
    </source>
</evidence>
<gene>
    <name evidence="2" type="ORF">D1B32_09385</name>
</gene>
<protein>
    <recommendedName>
        <fullName evidence="4">Tetratricopeptide repeat protein</fullName>
    </recommendedName>
</protein>
<organism evidence="2 3">
    <name type="scientific">Oceanobacillus profundus</name>
    <dbReference type="NCBI Taxonomy" id="372463"/>
    <lineage>
        <taxon>Bacteria</taxon>
        <taxon>Bacillati</taxon>
        <taxon>Bacillota</taxon>
        <taxon>Bacilli</taxon>
        <taxon>Bacillales</taxon>
        <taxon>Bacillaceae</taxon>
        <taxon>Oceanobacillus</taxon>
    </lineage>
</organism>
<dbReference type="Gene3D" id="1.25.40.10">
    <property type="entry name" value="Tetratricopeptide repeat domain"/>
    <property type="match status" value="2"/>
</dbReference>
<dbReference type="SUPFAM" id="SSF48452">
    <property type="entry name" value="TPR-like"/>
    <property type="match status" value="1"/>
</dbReference>
<dbReference type="AlphaFoldDB" id="A0A417YHV0"/>
<reference evidence="2 3" key="1">
    <citation type="journal article" date="2007" name="Int. J. Syst. Evol. Microbiol.">
        <title>Oceanobacillus profundus sp. nov., isolated from a deep-sea sediment core.</title>
        <authorList>
            <person name="Kim Y.G."/>
            <person name="Choi D.H."/>
            <person name="Hyun S."/>
            <person name="Cho B.C."/>
        </authorList>
    </citation>
    <scope>NUCLEOTIDE SEQUENCE [LARGE SCALE GENOMIC DNA]</scope>
    <source>
        <strain evidence="2 3">DSM 18246</strain>
    </source>
</reference>
<dbReference type="InterPro" id="IPR019734">
    <property type="entry name" value="TPR_rpt"/>
</dbReference>
<keyword evidence="1" id="KW-0802">TPR repeat</keyword>
<evidence type="ECO:0000313" key="2">
    <source>
        <dbReference type="EMBL" id="RHW32533.1"/>
    </source>
</evidence>
<evidence type="ECO:0008006" key="4">
    <source>
        <dbReference type="Google" id="ProtNLM"/>
    </source>
</evidence>
<dbReference type="EMBL" id="QWEH01000005">
    <property type="protein sequence ID" value="RHW32533.1"/>
    <property type="molecule type" value="Genomic_DNA"/>
</dbReference>
<dbReference type="Proteomes" id="UP000285456">
    <property type="component" value="Unassembled WGS sequence"/>
</dbReference>
<comment type="caution">
    <text evidence="2">The sequence shown here is derived from an EMBL/GenBank/DDBJ whole genome shotgun (WGS) entry which is preliminary data.</text>
</comment>
<evidence type="ECO:0000256" key="1">
    <source>
        <dbReference type="PROSITE-ProRule" id="PRU00339"/>
    </source>
</evidence>
<name>A0A417YHV0_9BACI</name>
<dbReference type="OrthoDB" id="2548545at2"/>
<dbReference type="RefSeq" id="WP_095312330.1">
    <property type="nucleotide sequence ID" value="NZ_JAMAWL010000013.1"/>
</dbReference>
<proteinExistence type="predicted"/>
<feature type="repeat" description="TPR" evidence="1">
    <location>
        <begin position="76"/>
        <end position="109"/>
    </location>
</feature>
<sequence length="307" mass="35396">MDKKILFGFLFLVFFIAFGAGMKLYDFYKSYDIPKLDQNVSLNNLNLNFEKETGLVQNLTEPQQIISLENINIDNLEEAYSLSRNLAKEGNKQDAISYLKEIVKLDPTNLVYINELRILYLEMKKTDLFLEFTQTLTETYEVKLNNALAYVDYLQSPDLGTANLGQKSVQSITILDEMLEENPYDLLARYARGLNNLYWPSGLQRTSKAIDDLTFCVSAEEKFGDQYFEFWPDCFITLGDAYVKDGDIEKGKQVWEKGEHKYPNNEGLKDRSNLSDKEAVKLVTEVRGIDIFQRPDASITNLNVIWE</sequence>
<dbReference type="InterPro" id="IPR011990">
    <property type="entry name" value="TPR-like_helical_dom_sf"/>
</dbReference>
<keyword evidence="3" id="KW-1185">Reference proteome</keyword>
<dbReference type="PROSITE" id="PS50005">
    <property type="entry name" value="TPR"/>
    <property type="match status" value="1"/>
</dbReference>
<accession>A0A417YHV0</accession>